<evidence type="ECO:0000313" key="2">
    <source>
        <dbReference type="EMBL" id="AKQ07699.1"/>
    </source>
</evidence>
<dbReference type="Proteomes" id="UP000203872">
    <property type="component" value="Segment"/>
</dbReference>
<dbReference type="EMBL" id="KT184661">
    <property type="protein sequence ID" value="AKQ07699.1"/>
    <property type="molecule type" value="Genomic_DNA"/>
</dbReference>
<organism evidence="2 3">
    <name type="scientific">Yersinia phage vB_YenP_ISAO8</name>
    <dbReference type="NCBI Taxonomy" id="1675027"/>
    <lineage>
        <taxon>Viruses</taxon>
        <taxon>Duplodnaviria</taxon>
        <taxon>Heunggongvirae</taxon>
        <taxon>Uroviricota</taxon>
        <taxon>Caudoviricetes</taxon>
        <taxon>Autographivirales</taxon>
        <taxon>Autonotataviridae</taxon>
        <taxon>Melnykvirinae</taxon>
        <taxon>Aghbyvirus</taxon>
        <taxon>Aghbyvirus ISAO8</taxon>
    </lineage>
</organism>
<dbReference type="KEGG" id="vg:26630252"/>
<dbReference type="GeneID" id="26630252"/>
<proteinExistence type="predicted"/>
<evidence type="ECO:0000256" key="1">
    <source>
        <dbReference type="SAM" id="MobiDB-lite"/>
    </source>
</evidence>
<feature type="region of interest" description="Disordered" evidence="1">
    <location>
        <begin position="716"/>
        <end position="745"/>
    </location>
</feature>
<dbReference type="RefSeq" id="YP_009203191.1">
    <property type="nucleotide sequence ID" value="NC_028850.1"/>
</dbReference>
<dbReference type="OrthoDB" id="3215at10239"/>
<name>A0A0H4TL39_9CAUD</name>
<sequence>MPDEILKAPEALSIPKAQPVQINTPLAQRAASLAVKPNQAQSREASYSLAETRQAFANVKEANMRAMAQLAPGIAKMWEEHNQNEFADGFMRQMQGESVKKIADEQLFNGLFGDGAAVRGAQAAQQMSIATSMDMWVAQNQGDLARMSLDEQRAALSGFVKNMQTGDASADLMTANMAIQRFPGILENLARSAHQESQQQAAVAQSDAISAHSKSLSWAQGEVQAGRMSAETYKSWQAQAVDVLKPLPGQSGESYRNAMQAAALQNIKDGNADMAQLIEDTVRPQLTPEQSMKFDGQVKAARSQWLLDNPQSRDFTEYSMGLPTQISADRYDSKEQLSAEIDAMNARHDRETGSLTPFIDNEQRGRFLAMWDAQQQRNQEKNQAAQQKILDDHQKRAMYIEGYAKGSPSVMQASGLDAATKTAVEQAQATRFYQDKGTGSAEVYSRLAAQGYVSGPFKETIDSTMGLIKSGKTPTQERLAALQFAYTKLEQSPYGQGALQAYFGDDLDLAQEMSGMDLSDPKNLAQLRTTVEARKVSLSVTPDEMKKAQDLVIDEVSPAWYSRLFGDGKKLGAGYENYLKAEMPKHLATVMKQNPNLTTDQAMQRAHALTVKNTDQAGDYLVTGSKPGQFLAELNKHMDVAISAKDDRRINTLMQEAVKERFPHQQGWDIGGIVMAPAGDRVVFNLTRGDGTYNVMTLTTAQMADIDKKARAKQAAANQAKAKADREFREQQAAGWKAWGESQRK</sequence>
<protein>
    <submittedName>
        <fullName evidence="2">Uncharacterized protein</fullName>
    </submittedName>
</protein>
<evidence type="ECO:0000313" key="3">
    <source>
        <dbReference type="Proteomes" id="UP000203872"/>
    </source>
</evidence>
<reference evidence="2 3" key="1">
    <citation type="submission" date="2015-06" db="EMBL/GenBank/DDBJ databases">
        <title>Complete genome sequence of bacteriophage vB_YenP_ISAO8 which infects Yersinia enterocolitica O:8.</title>
        <authorList>
            <person name="Leon-Velarde C.G."/>
            <person name="Kropinski A.M."/>
            <person name="Chen S."/>
        </authorList>
    </citation>
    <scope>NUCLEOTIDE SEQUENCE [LARGE SCALE GENOMIC DNA]</scope>
</reference>
<keyword evidence="3" id="KW-1185">Reference proteome</keyword>
<accession>A0A0H4TL39</accession>